<name>A0AA40ZVN4_9BACT</name>
<evidence type="ECO:0000313" key="2">
    <source>
        <dbReference type="EMBL" id="MBM6858727.1"/>
    </source>
</evidence>
<dbReference type="AlphaFoldDB" id="A0AA40ZVN4"/>
<dbReference type="RefSeq" id="WP_204973233.1">
    <property type="nucleotide sequence ID" value="NZ_JAAZTS010000037.1"/>
</dbReference>
<reference evidence="2 3" key="1">
    <citation type="journal article" date="2021" name="Sci. Rep.">
        <title>The distribution of antibiotic resistance genes in chicken gut microbiota commensals.</title>
        <authorList>
            <person name="Juricova H."/>
            <person name="Matiasovicova J."/>
            <person name="Kubasova T."/>
            <person name="Cejkova D."/>
            <person name="Rychlik I."/>
        </authorList>
    </citation>
    <scope>NUCLEOTIDE SEQUENCE [LARGE SCALE GENOMIC DNA]</scope>
    <source>
        <strain evidence="2 3">An421</strain>
    </source>
</reference>
<keyword evidence="1" id="KW-1133">Transmembrane helix</keyword>
<gene>
    <name evidence="2" type="ORF">H6D15_14160</name>
</gene>
<proteinExistence type="predicted"/>
<evidence type="ECO:0000313" key="3">
    <source>
        <dbReference type="Proteomes" id="UP000698924"/>
    </source>
</evidence>
<comment type="caution">
    <text evidence="2">The sequence shown here is derived from an EMBL/GenBank/DDBJ whole genome shotgun (WGS) entry which is preliminary data.</text>
</comment>
<feature type="transmembrane region" description="Helical" evidence="1">
    <location>
        <begin position="20"/>
        <end position="42"/>
    </location>
</feature>
<keyword evidence="1" id="KW-0812">Transmembrane</keyword>
<dbReference type="EMBL" id="JACJMO010000037">
    <property type="protein sequence ID" value="MBM6858727.1"/>
    <property type="molecule type" value="Genomic_DNA"/>
</dbReference>
<dbReference type="Proteomes" id="UP000698924">
    <property type="component" value="Unassembled WGS sequence"/>
</dbReference>
<accession>A0AA40ZVN4</accession>
<keyword evidence="1" id="KW-0472">Membrane</keyword>
<evidence type="ECO:0000256" key="1">
    <source>
        <dbReference type="SAM" id="Phobius"/>
    </source>
</evidence>
<protein>
    <submittedName>
        <fullName evidence="2">Uncharacterized protein</fullName>
    </submittedName>
</protein>
<organism evidence="2 3">
    <name type="scientific">Caecibacteroides pullorum</name>
    <dbReference type="NCBI Taxonomy" id="2725562"/>
    <lineage>
        <taxon>Bacteria</taxon>
        <taxon>Pseudomonadati</taxon>
        <taxon>Bacteroidota</taxon>
        <taxon>Bacteroidia</taxon>
        <taxon>Bacteroidales</taxon>
        <taxon>Bacteroidaceae</taxon>
        <taxon>Caecibacteroides</taxon>
    </lineage>
</organism>
<sequence length="58" mass="6904">MENIVYERHEQRGRILGNKVGMMAALMNLLMIKGEFSLLFSYDSIEKYDFFLQTVWIL</sequence>
<keyword evidence="3" id="KW-1185">Reference proteome</keyword>